<feature type="chain" id="PRO_5006618065" description="Secreted protein" evidence="1">
    <location>
        <begin position="26"/>
        <end position="86"/>
    </location>
</feature>
<dbReference type="Proteomes" id="UP000291084">
    <property type="component" value="Chromosome 6"/>
</dbReference>
<name>A0A0S3SCP2_PHAAN</name>
<evidence type="ECO:0008006" key="4">
    <source>
        <dbReference type="Google" id="ProtNLM"/>
    </source>
</evidence>
<dbReference type="AlphaFoldDB" id="A0A0S3SCP2"/>
<gene>
    <name evidence="2" type="primary">Vigan.06G177900</name>
    <name evidence="2" type="ORF">VIGAN_06177900</name>
</gene>
<accession>A0A0S3SCP2</accession>
<keyword evidence="3" id="KW-1185">Reference proteome</keyword>
<protein>
    <recommendedName>
        <fullName evidence="4">Secreted protein</fullName>
    </recommendedName>
</protein>
<proteinExistence type="predicted"/>
<organism evidence="2 3">
    <name type="scientific">Vigna angularis var. angularis</name>
    <dbReference type="NCBI Taxonomy" id="157739"/>
    <lineage>
        <taxon>Eukaryota</taxon>
        <taxon>Viridiplantae</taxon>
        <taxon>Streptophyta</taxon>
        <taxon>Embryophyta</taxon>
        <taxon>Tracheophyta</taxon>
        <taxon>Spermatophyta</taxon>
        <taxon>Magnoliopsida</taxon>
        <taxon>eudicotyledons</taxon>
        <taxon>Gunneridae</taxon>
        <taxon>Pentapetalae</taxon>
        <taxon>rosids</taxon>
        <taxon>fabids</taxon>
        <taxon>Fabales</taxon>
        <taxon>Fabaceae</taxon>
        <taxon>Papilionoideae</taxon>
        <taxon>50 kb inversion clade</taxon>
        <taxon>NPAAA clade</taxon>
        <taxon>indigoferoid/millettioid clade</taxon>
        <taxon>Phaseoleae</taxon>
        <taxon>Vigna</taxon>
    </lineage>
</organism>
<evidence type="ECO:0000313" key="2">
    <source>
        <dbReference type="EMBL" id="BAT90521.1"/>
    </source>
</evidence>
<evidence type="ECO:0000313" key="3">
    <source>
        <dbReference type="Proteomes" id="UP000291084"/>
    </source>
</evidence>
<feature type="signal peptide" evidence="1">
    <location>
        <begin position="1"/>
        <end position="25"/>
    </location>
</feature>
<evidence type="ECO:0000256" key="1">
    <source>
        <dbReference type="SAM" id="SignalP"/>
    </source>
</evidence>
<dbReference type="EMBL" id="AP015039">
    <property type="protein sequence ID" value="BAT90521.1"/>
    <property type="molecule type" value="Genomic_DNA"/>
</dbReference>
<sequence>MLPLPAFAPALYLLFSLQLSTLSSSYKTHMFMELNTRLRCVCVWEWMRNQASTRCRCICRRMTSWIISTSAATFFESIVLVPGKEG</sequence>
<keyword evidence="1" id="KW-0732">Signal</keyword>
<reference evidence="2 3" key="1">
    <citation type="journal article" date="2015" name="Sci. Rep.">
        <title>The power of single molecule real-time sequencing technology in the de novo assembly of a eukaryotic genome.</title>
        <authorList>
            <person name="Sakai H."/>
            <person name="Naito K."/>
            <person name="Ogiso-Tanaka E."/>
            <person name="Takahashi Y."/>
            <person name="Iseki K."/>
            <person name="Muto C."/>
            <person name="Satou K."/>
            <person name="Teruya K."/>
            <person name="Shiroma A."/>
            <person name="Shimoji M."/>
            <person name="Hirano T."/>
            <person name="Itoh T."/>
            <person name="Kaga A."/>
            <person name="Tomooka N."/>
        </authorList>
    </citation>
    <scope>NUCLEOTIDE SEQUENCE [LARGE SCALE GENOMIC DNA]</scope>
    <source>
        <strain evidence="3">cv. Shumari</strain>
    </source>
</reference>